<reference evidence="2 3" key="1">
    <citation type="submission" date="2015-09" db="EMBL/GenBank/DDBJ databases">
        <title>Trachymyrmex cornetzi WGS genome.</title>
        <authorList>
            <person name="Nygaard S."/>
            <person name="Hu H."/>
            <person name="Boomsma J."/>
            <person name="Zhang G."/>
        </authorList>
    </citation>
    <scope>NUCLEOTIDE SEQUENCE [LARGE SCALE GENOMIC DNA]</scope>
    <source>
        <strain evidence="2">Tcor2-1</strain>
        <tissue evidence="2">Whole body</tissue>
    </source>
</reference>
<evidence type="ECO:0000313" key="3">
    <source>
        <dbReference type="Proteomes" id="UP000078492"/>
    </source>
</evidence>
<dbReference type="Proteomes" id="UP000078492">
    <property type="component" value="Unassembled WGS sequence"/>
</dbReference>
<keyword evidence="3" id="KW-1185">Reference proteome</keyword>
<sequence length="255" mass="28700">MRLMKYSSPSCHSSRSLAPYIIQEGEGGCIERKGRERGPGEKIEGRERAGSFHRGNCTSFDHGDNCLGIRSIDHAWNLSRIADMMDRTDGSEGKLADEAKSDIFCDALHVNTDQSARRLISEMILNQFVRGWRTGDAGAGGRSVQQAGAGEGRRNAHGQMRDISSRLIINSIECPLIDIMLLQRDQSWLDDRGNAIGPARIVKFEISRQEPTPLPLCLLPRKRWFRLYKCIFLSNVTREGNHFYVSYEFPVKSIA</sequence>
<proteinExistence type="predicted"/>
<accession>A0A195EFB9</accession>
<organism evidence="2 3">
    <name type="scientific">Trachymyrmex cornetzi</name>
    <dbReference type="NCBI Taxonomy" id="471704"/>
    <lineage>
        <taxon>Eukaryota</taxon>
        <taxon>Metazoa</taxon>
        <taxon>Ecdysozoa</taxon>
        <taxon>Arthropoda</taxon>
        <taxon>Hexapoda</taxon>
        <taxon>Insecta</taxon>
        <taxon>Pterygota</taxon>
        <taxon>Neoptera</taxon>
        <taxon>Endopterygota</taxon>
        <taxon>Hymenoptera</taxon>
        <taxon>Apocrita</taxon>
        <taxon>Aculeata</taxon>
        <taxon>Formicoidea</taxon>
        <taxon>Formicidae</taxon>
        <taxon>Myrmicinae</taxon>
        <taxon>Trachymyrmex</taxon>
    </lineage>
</organism>
<evidence type="ECO:0000313" key="2">
    <source>
        <dbReference type="EMBL" id="KYN26943.1"/>
    </source>
</evidence>
<feature type="region of interest" description="Disordered" evidence="1">
    <location>
        <begin position="136"/>
        <end position="156"/>
    </location>
</feature>
<name>A0A195EFB9_9HYME</name>
<dbReference type="AlphaFoldDB" id="A0A195EFB9"/>
<dbReference type="EMBL" id="KQ978957">
    <property type="protein sequence ID" value="KYN26943.1"/>
    <property type="molecule type" value="Genomic_DNA"/>
</dbReference>
<protein>
    <submittedName>
        <fullName evidence="2">Uncharacterized protein</fullName>
    </submittedName>
</protein>
<gene>
    <name evidence="2" type="ORF">ALC57_03284</name>
</gene>
<evidence type="ECO:0000256" key="1">
    <source>
        <dbReference type="SAM" id="MobiDB-lite"/>
    </source>
</evidence>